<gene>
    <name evidence="4" type="ORF">J2S49_000398</name>
</gene>
<keyword evidence="4" id="KW-0378">Hydrolase</keyword>
<dbReference type="Gene3D" id="2.70.70.10">
    <property type="entry name" value="Glucose Permease (Domain IIA)"/>
    <property type="match status" value="1"/>
</dbReference>
<dbReference type="Pfam" id="PF01551">
    <property type="entry name" value="Peptidase_M23"/>
    <property type="match status" value="1"/>
</dbReference>
<feature type="compositionally biased region" description="Polar residues" evidence="2">
    <location>
        <begin position="62"/>
        <end position="74"/>
    </location>
</feature>
<dbReference type="CDD" id="cd12797">
    <property type="entry name" value="M23_peptidase"/>
    <property type="match status" value="1"/>
</dbReference>
<organism evidence="4 5">
    <name type="scientific">Arcanobacterium wilhelmae</name>
    <dbReference type="NCBI Taxonomy" id="1803177"/>
    <lineage>
        <taxon>Bacteria</taxon>
        <taxon>Bacillati</taxon>
        <taxon>Actinomycetota</taxon>
        <taxon>Actinomycetes</taxon>
        <taxon>Actinomycetales</taxon>
        <taxon>Actinomycetaceae</taxon>
        <taxon>Arcanobacterium</taxon>
    </lineage>
</organism>
<dbReference type="RefSeq" id="WP_278057716.1">
    <property type="nucleotide sequence ID" value="NZ_CP121247.1"/>
</dbReference>
<evidence type="ECO:0000313" key="4">
    <source>
        <dbReference type="EMBL" id="MDP9800322.1"/>
    </source>
</evidence>
<name>A0ABT9N9D2_9ACTO</name>
<evidence type="ECO:0000259" key="3">
    <source>
        <dbReference type="Pfam" id="PF01551"/>
    </source>
</evidence>
<reference evidence="4 5" key="1">
    <citation type="submission" date="2023-07" db="EMBL/GenBank/DDBJ databases">
        <title>Sequencing the genomes of 1000 actinobacteria strains.</title>
        <authorList>
            <person name="Klenk H.-P."/>
        </authorList>
    </citation>
    <scope>NUCLEOTIDE SEQUENCE [LARGE SCALE GENOMIC DNA]</scope>
    <source>
        <strain evidence="4 5">DSM 102162</strain>
    </source>
</reference>
<evidence type="ECO:0000313" key="5">
    <source>
        <dbReference type="Proteomes" id="UP001235966"/>
    </source>
</evidence>
<proteinExistence type="predicted"/>
<dbReference type="InterPro" id="IPR011055">
    <property type="entry name" value="Dup_hybrid_motif"/>
</dbReference>
<evidence type="ECO:0000256" key="1">
    <source>
        <dbReference type="ARBA" id="ARBA00022729"/>
    </source>
</evidence>
<protein>
    <submittedName>
        <fullName evidence="4">Murein DD-endopeptidase MepM/ murein hydrolase activator NlpD</fullName>
    </submittedName>
</protein>
<evidence type="ECO:0000256" key="2">
    <source>
        <dbReference type="SAM" id="MobiDB-lite"/>
    </source>
</evidence>
<dbReference type="SUPFAM" id="SSF51261">
    <property type="entry name" value="Duplicated hybrid motif"/>
    <property type="match status" value="1"/>
</dbReference>
<keyword evidence="5" id="KW-1185">Reference proteome</keyword>
<feature type="domain" description="M23ase beta-sheet core" evidence="3">
    <location>
        <begin position="106"/>
        <end position="192"/>
    </location>
</feature>
<keyword evidence="1" id="KW-0732">Signal</keyword>
<dbReference type="GO" id="GO:0016787">
    <property type="term" value="F:hydrolase activity"/>
    <property type="evidence" value="ECO:0007669"/>
    <property type="project" value="UniProtKB-KW"/>
</dbReference>
<dbReference type="PANTHER" id="PTHR21666">
    <property type="entry name" value="PEPTIDASE-RELATED"/>
    <property type="match status" value="1"/>
</dbReference>
<sequence length="210" mass="21967">MTTFSLLLASVLPLPHLAPVSPDLAYLAGQRILREGTASSEILGAVLSAPSDAAGQPGEAPNLTSAFSPDSDVSVSRERRYTSPTGSKPHVVSSFAPGANNWDAGRRGVELELGEGAPVYAAGEGTVIYAGTLVDRQVVSIEHDDGLRTTYEPVSPMVTVGERVSQGQIIGTVATRPCEAGNCLHWGAKYGQKGYLNPMSLLGGTIRLLH</sequence>
<dbReference type="Proteomes" id="UP001235966">
    <property type="component" value="Unassembled WGS sequence"/>
</dbReference>
<feature type="region of interest" description="Disordered" evidence="2">
    <location>
        <begin position="50"/>
        <end position="94"/>
    </location>
</feature>
<dbReference type="EMBL" id="JAUSQW010000001">
    <property type="protein sequence ID" value="MDP9800322.1"/>
    <property type="molecule type" value="Genomic_DNA"/>
</dbReference>
<comment type="caution">
    <text evidence="4">The sequence shown here is derived from an EMBL/GenBank/DDBJ whole genome shotgun (WGS) entry which is preliminary data.</text>
</comment>
<accession>A0ABT9N9D2</accession>
<dbReference type="PANTHER" id="PTHR21666:SF289">
    <property type="entry name" value="L-ALA--D-GLU ENDOPEPTIDASE"/>
    <property type="match status" value="1"/>
</dbReference>
<dbReference type="InterPro" id="IPR016047">
    <property type="entry name" value="M23ase_b-sheet_dom"/>
</dbReference>
<dbReference type="InterPro" id="IPR050570">
    <property type="entry name" value="Cell_wall_metabolism_enzyme"/>
</dbReference>